<dbReference type="AlphaFoldDB" id="A0A553ZUY7"/>
<comment type="caution">
    <text evidence="3">The sequence shown here is derived from an EMBL/GenBank/DDBJ whole genome shotgun (WGS) entry which is preliminary data.</text>
</comment>
<dbReference type="PROSITE" id="PS51257">
    <property type="entry name" value="PROKAR_LIPOPROTEIN"/>
    <property type="match status" value="1"/>
</dbReference>
<dbReference type="RefSeq" id="WP_143849963.1">
    <property type="nucleotide sequence ID" value="NZ_VLXZ01000012.1"/>
</dbReference>
<keyword evidence="4" id="KW-1185">Reference proteome</keyword>
<proteinExistence type="predicted"/>
<dbReference type="SUPFAM" id="SSF88713">
    <property type="entry name" value="Glycoside hydrolase/deacetylase"/>
    <property type="match status" value="1"/>
</dbReference>
<dbReference type="OrthoDB" id="9806342at2"/>
<evidence type="ECO:0000259" key="2">
    <source>
        <dbReference type="PROSITE" id="PS51677"/>
    </source>
</evidence>
<evidence type="ECO:0000313" key="4">
    <source>
        <dbReference type="Proteomes" id="UP000318521"/>
    </source>
</evidence>
<dbReference type="Pfam" id="PF01522">
    <property type="entry name" value="Polysacc_deac_1"/>
    <property type="match status" value="1"/>
</dbReference>
<organism evidence="3 4">
    <name type="scientific">Alkalicoccobacillus porphyridii</name>
    <dbReference type="NCBI Taxonomy" id="2597270"/>
    <lineage>
        <taxon>Bacteria</taxon>
        <taxon>Bacillati</taxon>
        <taxon>Bacillota</taxon>
        <taxon>Bacilli</taxon>
        <taxon>Bacillales</taxon>
        <taxon>Bacillaceae</taxon>
        <taxon>Alkalicoccobacillus</taxon>
    </lineage>
</organism>
<dbReference type="InterPro" id="IPR011330">
    <property type="entry name" value="Glyco_hydro/deAcase_b/a-brl"/>
</dbReference>
<name>A0A553ZUY7_9BACI</name>
<accession>A0A553ZUY7</accession>
<reference evidence="3 4" key="1">
    <citation type="submission" date="2019-07" db="EMBL/GenBank/DDBJ databases">
        <authorList>
            <person name="Park Y.J."/>
            <person name="Jeong S.E."/>
            <person name="Jung H.S."/>
        </authorList>
    </citation>
    <scope>NUCLEOTIDE SEQUENCE [LARGE SCALE GENOMIC DNA]</scope>
    <source>
        <strain evidence="4">P16(2019)</strain>
    </source>
</reference>
<gene>
    <name evidence="3" type="ORF">FN960_16500</name>
</gene>
<dbReference type="InterPro" id="IPR002509">
    <property type="entry name" value="NODB_dom"/>
</dbReference>
<dbReference type="EMBL" id="VLXZ01000012">
    <property type="protein sequence ID" value="TSB45301.1"/>
    <property type="molecule type" value="Genomic_DNA"/>
</dbReference>
<dbReference type="InterPro" id="IPR050248">
    <property type="entry name" value="Polysacc_deacetylase_ArnD"/>
</dbReference>
<evidence type="ECO:0000313" key="3">
    <source>
        <dbReference type="EMBL" id="TSB45301.1"/>
    </source>
</evidence>
<dbReference type="Proteomes" id="UP000318521">
    <property type="component" value="Unassembled WGS sequence"/>
</dbReference>
<protein>
    <submittedName>
        <fullName evidence="3">Polysaccharide deacetylase family protein</fullName>
    </submittedName>
</protein>
<dbReference type="GO" id="GO:0016810">
    <property type="term" value="F:hydrolase activity, acting on carbon-nitrogen (but not peptide) bonds"/>
    <property type="evidence" value="ECO:0007669"/>
    <property type="project" value="InterPro"/>
</dbReference>
<dbReference type="CDD" id="cd10917">
    <property type="entry name" value="CE4_NodB_like_6s_7s"/>
    <property type="match status" value="1"/>
</dbReference>
<feature type="domain" description="NodB homology" evidence="2">
    <location>
        <begin position="92"/>
        <end position="272"/>
    </location>
</feature>
<dbReference type="Gene3D" id="3.20.20.370">
    <property type="entry name" value="Glycoside hydrolase/deacetylase"/>
    <property type="match status" value="1"/>
</dbReference>
<evidence type="ECO:0000256" key="1">
    <source>
        <dbReference type="SAM" id="MobiDB-lite"/>
    </source>
</evidence>
<sequence>MKNWPLLGSVTVLLVAGCQSTVSNQQSTETVPEPELEDNDPIEDEELNDQSEEEGTSGPEEVIDEESEEPEYMYEINDVLWTVEPLEDVESNVVLATFDDAPDTYSLEIAETLKEHDVSAIFFVNGHFLETEEEKELLREIHSMGFEIGNHTMTHQDLKLLSEEEQREEIVEVNNLVEEITGERPRFFRAPFGSNTDYSRELVAEEEMTLMNWTYGYDWESEYQNAASLADIMVTSEFLQDGANLLMHDRQWTNEALTDIINGIRAEDYEFVDPALIK</sequence>
<feature type="compositionally biased region" description="Acidic residues" evidence="1">
    <location>
        <begin position="32"/>
        <end position="70"/>
    </location>
</feature>
<dbReference type="PANTHER" id="PTHR10587">
    <property type="entry name" value="GLYCOSYL TRANSFERASE-RELATED"/>
    <property type="match status" value="1"/>
</dbReference>
<feature type="region of interest" description="Disordered" evidence="1">
    <location>
        <begin position="22"/>
        <end position="70"/>
    </location>
</feature>
<dbReference type="PROSITE" id="PS51677">
    <property type="entry name" value="NODB"/>
    <property type="match status" value="1"/>
</dbReference>
<dbReference type="GO" id="GO:0005975">
    <property type="term" value="P:carbohydrate metabolic process"/>
    <property type="evidence" value="ECO:0007669"/>
    <property type="project" value="InterPro"/>
</dbReference>